<dbReference type="EMBL" id="FOQU01000004">
    <property type="protein sequence ID" value="SFI85299.1"/>
    <property type="molecule type" value="Genomic_DNA"/>
</dbReference>
<proteinExistence type="predicted"/>
<dbReference type="RefSeq" id="WP_091012467.1">
    <property type="nucleotide sequence ID" value="NZ_CP041743.1"/>
</dbReference>
<feature type="chain" id="PRO_5011566787" description="Lipoprotein" evidence="2">
    <location>
        <begin position="19"/>
        <end position="196"/>
    </location>
</feature>
<gene>
    <name evidence="3" type="ORF">SAMN05192543_104469</name>
</gene>
<keyword evidence="4" id="KW-1185">Reference proteome</keyword>
<sequence>MQNKPFVMSLLSSTVLLAACGGNGDGNNGSAANSNRSTGSTAQTGTTPTAPFSCPADYRRISLSNNSVIANVSLNIRSDDGIATLTVKTPADGKTGDLIICLGKPDPVPAGVTANYVYEVKSSSDLSVMASSTLTLNFASDVVPDPNPPVIEFADVTNGSVVYKPLVQGASFAGAPNYTLAANAQVPGLYVVRLTK</sequence>
<dbReference type="AlphaFoldDB" id="A0A1I3LKI5"/>
<evidence type="ECO:0000256" key="2">
    <source>
        <dbReference type="SAM" id="SignalP"/>
    </source>
</evidence>
<dbReference type="PROSITE" id="PS51257">
    <property type="entry name" value="PROKAR_LIPOPROTEIN"/>
    <property type="match status" value="1"/>
</dbReference>
<name>A0A1I3LKI5_9BURK</name>
<protein>
    <recommendedName>
        <fullName evidence="5">Lipoprotein</fullName>
    </recommendedName>
</protein>
<reference evidence="3 4" key="1">
    <citation type="submission" date="2016-10" db="EMBL/GenBank/DDBJ databases">
        <authorList>
            <person name="de Groot N.N."/>
        </authorList>
    </citation>
    <scope>NUCLEOTIDE SEQUENCE [LARGE SCALE GENOMIC DNA]</scope>
    <source>
        <strain evidence="3 4">LMG 23650</strain>
    </source>
</reference>
<evidence type="ECO:0000313" key="4">
    <source>
        <dbReference type="Proteomes" id="UP000199548"/>
    </source>
</evidence>
<feature type="signal peptide" evidence="2">
    <location>
        <begin position="1"/>
        <end position="18"/>
    </location>
</feature>
<evidence type="ECO:0000256" key="1">
    <source>
        <dbReference type="SAM" id="MobiDB-lite"/>
    </source>
</evidence>
<feature type="region of interest" description="Disordered" evidence="1">
    <location>
        <begin position="29"/>
        <end position="51"/>
    </location>
</feature>
<keyword evidence="2" id="KW-0732">Signal</keyword>
<evidence type="ECO:0000313" key="3">
    <source>
        <dbReference type="EMBL" id="SFI85299.1"/>
    </source>
</evidence>
<organism evidence="3 4">
    <name type="scientific">Paraburkholderia megapolitana</name>
    <dbReference type="NCBI Taxonomy" id="420953"/>
    <lineage>
        <taxon>Bacteria</taxon>
        <taxon>Pseudomonadati</taxon>
        <taxon>Pseudomonadota</taxon>
        <taxon>Betaproteobacteria</taxon>
        <taxon>Burkholderiales</taxon>
        <taxon>Burkholderiaceae</taxon>
        <taxon>Paraburkholderia</taxon>
    </lineage>
</organism>
<evidence type="ECO:0008006" key="5">
    <source>
        <dbReference type="Google" id="ProtNLM"/>
    </source>
</evidence>
<dbReference type="OrthoDB" id="9025296at2"/>
<dbReference type="Proteomes" id="UP000199548">
    <property type="component" value="Unassembled WGS sequence"/>
</dbReference>
<accession>A0A1I3LKI5</accession>